<evidence type="ECO:0000313" key="3">
    <source>
        <dbReference type="Proteomes" id="UP000095746"/>
    </source>
</evidence>
<sequence length="76" mass="8228">MVRPEAETIGLSRGALVASTAVRATTSTRATASAAAEVLRERMMAPMRSSRAFLLKAEHRGRKRDRLASSSSRVRA</sequence>
<proteinExistence type="predicted"/>
<evidence type="ECO:0000256" key="1">
    <source>
        <dbReference type="SAM" id="MobiDB-lite"/>
    </source>
</evidence>
<dbReference type="EMBL" id="CYZT01000209">
    <property type="protein sequence ID" value="CUO93213.1"/>
    <property type="molecule type" value="Genomic_DNA"/>
</dbReference>
<name>A0A174J0G2_FLAPL</name>
<evidence type="ECO:0000313" key="2">
    <source>
        <dbReference type="EMBL" id="CUO93213.1"/>
    </source>
</evidence>
<gene>
    <name evidence="2" type="ORF">ERS852411_02404</name>
</gene>
<accession>A0A174J0G2</accession>
<organism evidence="2 3">
    <name type="scientific">Flavonifractor plautii</name>
    <name type="common">Fusobacterium plautii</name>
    <dbReference type="NCBI Taxonomy" id="292800"/>
    <lineage>
        <taxon>Bacteria</taxon>
        <taxon>Bacillati</taxon>
        <taxon>Bacillota</taxon>
        <taxon>Clostridia</taxon>
        <taxon>Eubacteriales</taxon>
        <taxon>Oscillospiraceae</taxon>
        <taxon>Flavonifractor</taxon>
    </lineage>
</organism>
<feature type="region of interest" description="Disordered" evidence="1">
    <location>
        <begin position="57"/>
        <end position="76"/>
    </location>
</feature>
<protein>
    <submittedName>
        <fullName evidence="2">Uncharacterized protein</fullName>
    </submittedName>
</protein>
<dbReference type="Proteomes" id="UP000095746">
    <property type="component" value="Unassembled WGS sequence"/>
</dbReference>
<reference evidence="2 3" key="1">
    <citation type="submission" date="2015-09" db="EMBL/GenBank/DDBJ databases">
        <authorList>
            <consortium name="Pathogen Informatics"/>
        </authorList>
    </citation>
    <scope>NUCLEOTIDE SEQUENCE [LARGE SCALE GENOMIC DNA]</scope>
    <source>
        <strain evidence="2 3">2789STDY5608854</strain>
    </source>
</reference>
<dbReference type="AlphaFoldDB" id="A0A174J0G2"/>